<dbReference type="EMBL" id="PQSP01000009">
    <property type="protein sequence ID" value="RUS65773.1"/>
    <property type="molecule type" value="Genomic_DNA"/>
</dbReference>
<keyword evidence="4" id="KW-1185">Reference proteome</keyword>
<evidence type="ECO:0000259" key="2">
    <source>
        <dbReference type="PROSITE" id="PS51208"/>
    </source>
</evidence>
<dbReference type="InterPro" id="IPR011050">
    <property type="entry name" value="Pectin_lyase_fold/virulence"/>
</dbReference>
<proteinExistence type="predicted"/>
<keyword evidence="1" id="KW-0732">Signal</keyword>
<feature type="domain" description="Autotransporter" evidence="2">
    <location>
        <begin position="614"/>
        <end position="883"/>
    </location>
</feature>
<dbReference type="NCBIfam" id="TIGR01414">
    <property type="entry name" value="autotrans_barl"/>
    <property type="match status" value="1"/>
</dbReference>
<dbReference type="InterPro" id="IPR012332">
    <property type="entry name" value="Autotransporter_pectin_lyase_C"/>
</dbReference>
<dbReference type="InterPro" id="IPR036709">
    <property type="entry name" value="Autotransporte_beta_dom_sf"/>
</dbReference>
<dbReference type="PROSITE" id="PS51208">
    <property type="entry name" value="AUTOTRANSPORTER"/>
    <property type="match status" value="1"/>
</dbReference>
<name>A0A433SAK2_9BURK</name>
<dbReference type="NCBIfam" id="TIGR04415">
    <property type="entry name" value="O_hepto_targRPT"/>
    <property type="match status" value="2"/>
</dbReference>
<dbReference type="AlphaFoldDB" id="A0A433SAK2"/>
<evidence type="ECO:0000256" key="1">
    <source>
        <dbReference type="ARBA" id="ARBA00022729"/>
    </source>
</evidence>
<sequence length="883" mass="93342">MTGFPPQAHFCHSLKSLDELISDEGQVYFQMKTTLSLFTGALVLGLGQQAWAETFCGDRTEVTYGGASVLSGDLASHQCYEIGAGGIGTAGEYIGLGINVNLLDGSKMNVLGHLMDSTVNGGAEVWIGKTTRIAWDGYIANEPALGVNIDVKSGGLIRVLDGGTLKDSFLNGGMVYVSNTGRADDPGVSINNTVNSGGQLFAYLGGKSEDTIINNGGYEYVQQNGFSNRSIVNTGGFQGVYSGGVATATTIKSDGLQQVGRNGVAESTMVEAGAQQYVYDEGVANNSTVYGKQWVFVNNSASYGAGVANNTSVYEDGQQIIQSGGASAIGVQLHDRAIQMISAGSSATNVTVNDSAKSWLGTGAQILGTTQVNGQGQLQLTAAQGDTGAYAQQVNLNGTDTALLVIANTDDTDSARIGQLSGNGMVRFITGTDSNTGETIYSRLNVENMSGNMHLFFNTSIQDGRSDMLIVRNASGVHQVTVSDSGREITLPGETTLDLVVDQSGGAQFNLATLDGVNINAVDGGTYMYALGQREDASLIRDASVGKVWYLHTGIDDVNRVVPPGESVVPPVSIPGIVQTTPSTDAVLAMANVPAMMFNNELNNLRFRRGSLKDNEGQAGVWGRVIADKNDVDSNHVNFKLEQAGFEMGVDKIFATERGKVFVGVFGTYSNADVKHNRGGTSKVDSYGAGVYATYFDNSGIYVDGVLKYNRYNNELRAVSTNGFGIQGDYKQNALGASLELGYNTMVFNDIWAEPYARVSYVQVGGKDIALSNGMYAHIGNQDSLVTELGVSVGKDFAVGGQHVISPYVKAAWVHEYISGNSTRINGLYSFDTDLSGNMGKLGVGVNANLFQGRAAVFGELNYGAGNKVDAPIQFNIGVRYNF</sequence>
<dbReference type="InterPro" id="IPR051551">
    <property type="entry name" value="Autotransporter_adhesion"/>
</dbReference>
<dbReference type="Gene3D" id="2.160.20.20">
    <property type="match status" value="1"/>
</dbReference>
<dbReference type="SUPFAM" id="SSF51126">
    <property type="entry name" value="Pectin lyase-like"/>
    <property type="match status" value="1"/>
</dbReference>
<reference evidence="3 4" key="1">
    <citation type="submission" date="2018-01" db="EMBL/GenBank/DDBJ databases">
        <title>Saezia sanguinis gen. nov., sp. nov., in the order Burkholderiales isolated from human blood.</title>
        <authorList>
            <person name="Medina-Pascual M.J."/>
            <person name="Valdezate S."/>
            <person name="Monzon S."/>
            <person name="Cuesta I."/>
            <person name="Carrasco G."/>
            <person name="Villalon P."/>
            <person name="Saez-Nieto J.A."/>
        </authorList>
    </citation>
    <scope>NUCLEOTIDE SEQUENCE [LARGE SCALE GENOMIC DNA]</scope>
    <source>
        <strain evidence="3 4">CNM695-12</strain>
    </source>
</reference>
<dbReference type="GO" id="GO:0019867">
    <property type="term" value="C:outer membrane"/>
    <property type="evidence" value="ECO:0007669"/>
    <property type="project" value="InterPro"/>
</dbReference>
<dbReference type="InterPro" id="IPR030930">
    <property type="entry name" value="AIDA"/>
</dbReference>
<evidence type="ECO:0000313" key="4">
    <source>
        <dbReference type="Proteomes" id="UP000286947"/>
    </source>
</evidence>
<dbReference type="PANTHER" id="PTHR35037">
    <property type="entry name" value="C-TERMINAL REGION OF AIDA-LIKE PROTEIN"/>
    <property type="match status" value="1"/>
</dbReference>
<dbReference type="InterPro" id="IPR006315">
    <property type="entry name" value="OM_autotransptr_brl_dom"/>
</dbReference>
<dbReference type="InterPro" id="IPR004899">
    <property type="entry name" value="Pertactin_central"/>
</dbReference>
<organism evidence="3 4">
    <name type="scientific">Saezia sanguinis</name>
    <dbReference type="NCBI Taxonomy" id="1965230"/>
    <lineage>
        <taxon>Bacteria</taxon>
        <taxon>Pseudomonadati</taxon>
        <taxon>Pseudomonadota</taxon>
        <taxon>Betaproteobacteria</taxon>
        <taxon>Burkholderiales</taxon>
        <taxon>Saeziaceae</taxon>
        <taxon>Saezia</taxon>
    </lineage>
</organism>
<dbReference type="Gene3D" id="2.40.128.130">
    <property type="entry name" value="Autotransporter beta-domain"/>
    <property type="match status" value="1"/>
</dbReference>
<dbReference type="Proteomes" id="UP000286947">
    <property type="component" value="Unassembled WGS sequence"/>
</dbReference>
<dbReference type="PRINTS" id="PR01484">
    <property type="entry name" value="PRTACTNFAMLY"/>
</dbReference>
<dbReference type="SMART" id="SM00869">
    <property type="entry name" value="Autotransporter"/>
    <property type="match status" value="1"/>
</dbReference>
<evidence type="ECO:0000313" key="3">
    <source>
        <dbReference type="EMBL" id="RUS65773.1"/>
    </source>
</evidence>
<dbReference type="InterPro" id="IPR003991">
    <property type="entry name" value="Pertactin_virulence_factor"/>
</dbReference>
<dbReference type="Pfam" id="PF03212">
    <property type="entry name" value="Pertactin"/>
    <property type="match status" value="1"/>
</dbReference>
<dbReference type="SUPFAM" id="SSF103515">
    <property type="entry name" value="Autotransporter"/>
    <property type="match status" value="1"/>
</dbReference>
<protein>
    <submittedName>
        <fullName evidence="3">Putative autotransporter</fullName>
    </submittedName>
</protein>
<comment type="caution">
    <text evidence="3">The sequence shown here is derived from an EMBL/GenBank/DDBJ whole genome shotgun (WGS) entry which is preliminary data.</text>
</comment>
<dbReference type="InterPro" id="IPR005546">
    <property type="entry name" value="Autotransporte_beta"/>
</dbReference>
<dbReference type="PANTHER" id="PTHR35037:SF7">
    <property type="entry name" value="AUTOTRANSPORTER"/>
    <property type="match status" value="1"/>
</dbReference>
<gene>
    <name evidence="3" type="ORF">CUZ56_02618</name>
</gene>
<accession>A0A433SAK2</accession>
<dbReference type="Pfam" id="PF03797">
    <property type="entry name" value="Autotransporter"/>
    <property type="match status" value="1"/>
</dbReference>